<evidence type="ECO:0000256" key="6">
    <source>
        <dbReference type="ARBA" id="ARBA00022989"/>
    </source>
</evidence>
<evidence type="ECO:0000256" key="12">
    <source>
        <dbReference type="RuleBase" id="RU000461"/>
    </source>
</evidence>
<keyword evidence="13" id="KW-0934">Plastid</keyword>
<keyword evidence="5 11" id="KW-0479">Metal-binding</keyword>
<evidence type="ECO:0000256" key="11">
    <source>
        <dbReference type="PIRSR" id="PIRSR602401-1"/>
    </source>
</evidence>
<dbReference type="InterPro" id="IPR001128">
    <property type="entry name" value="Cyt_P450"/>
</dbReference>
<dbReference type="GO" id="GO:0004497">
    <property type="term" value="F:monooxygenase activity"/>
    <property type="evidence" value="ECO:0007669"/>
    <property type="project" value="UniProtKB-KW"/>
</dbReference>
<dbReference type="PROSITE" id="PS00086">
    <property type="entry name" value="CYTOCHROME_P450"/>
    <property type="match status" value="1"/>
</dbReference>
<evidence type="ECO:0000256" key="10">
    <source>
        <dbReference type="ARBA" id="ARBA00023136"/>
    </source>
</evidence>
<accession>A0A286RS63</accession>
<evidence type="ECO:0000256" key="1">
    <source>
        <dbReference type="ARBA" id="ARBA00004167"/>
    </source>
</evidence>
<dbReference type="SUPFAM" id="SSF48264">
    <property type="entry name" value="Cytochrome P450"/>
    <property type="match status" value="1"/>
</dbReference>
<keyword evidence="8 11" id="KW-0408">Iron</keyword>
<comment type="subcellular location">
    <subcellularLocation>
        <location evidence="1">Membrane</location>
        <topology evidence="1">Single-pass membrane protein</topology>
    </subcellularLocation>
</comment>
<dbReference type="Gene3D" id="1.10.630.10">
    <property type="entry name" value="Cytochrome P450"/>
    <property type="match status" value="1"/>
</dbReference>
<evidence type="ECO:0000256" key="3">
    <source>
        <dbReference type="ARBA" id="ARBA00022617"/>
    </source>
</evidence>
<evidence type="ECO:0000256" key="8">
    <source>
        <dbReference type="ARBA" id="ARBA00023004"/>
    </source>
</evidence>
<protein>
    <submittedName>
        <fullName evidence="13">Cytochrome P450 CYP71D1</fullName>
    </submittedName>
</protein>
<evidence type="ECO:0000313" key="13">
    <source>
        <dbReference type="EMBL" id="ASW21048.1"/>
    </source>
</evidence>
<evidence type="ECO:0000256" key="5">
    <source>
        <dbReference type="ARBA" id="ARBA00022723"/>
    </source>
</evidence>
<dbReference type="FunFam" id="1.10.630.10:FF:000043">
    <property type="entry name" value="Cytochrome P450 99A2"/>
    <property type="match status" value="1"/>
</dbReference>
<proteinExistence type="evidence at transcript level"/>
<comment type="cofactor">
    <cofactor evidence="11">
        <name>heme</name>
        <dbReference type="ChEBI" id="CHEBI:30413"/>
    </cofactor>
</comment>
<evidence type="ECO:0000256" key="7">
    <source>
        <dbReference type="ARBA" id="ARBA00023002"/>
    </source>
</evidence>
<keyword evidence="3 11" id="KW-0349">Heme</keyword>
<dbReference type="InterPro" id="IPR002401">
    <property type="entry name" value="Cyt_P450_E_grp-I"/>
</dbReference>
<keyword evidence="7 12" id="KW-0560">Oxidoreductase</keyword>
<sequence length="501" mass="56500">MDIQFPSLVSLFLFFSTLIFFKFKSKNSTRNLPPGPWKLPLIGNLHNLMGALPHRALHQLALKHGPLMHLQLGELSAVIVSSPETAKEVMKTHDLNFASRPPILAAEIMGYGCTNITFGPYGDHWRQLRKICTLELLSVKRVKSFRALREQVCSDLARWIASMEGTAVNLTEKVYASTYAFTATAALGKMRKEREDLLPLIKESIGLGAGFDIAELYPSITLFRMMSRVRRRLSELHEEADKIFQKIIDDHKVADSVKNGDESDKQEDLVDVLLKFQDDGLDISLTDNNIKTVILDVLAAGSETSSTTVDWAMAEMLKNPGIMKRAQDEVRHLFDEKGHVDESLIHELPYLKSVVKETLRMHPPLPLLLPRKCGDTCQINGYEIAENTKIIVNAWAINRDPKYWKDGECFQPQRFIDDEVVDYKGSHFEYIPFGAGRRQCPGISFGIANVELPLAMLLYHFDWSLPAGEKTTLDMEEGWGVTAARIQDLCVVPLIITRPLP</sequence>
<comment type="similarity">
    <text evidence="2 12">Belongs to the cytochrome P450 family.</text>
</comment>
<name>A0A286RS63_SCUBA</name>
<dbReference type="InterPro" id="IPR036396">
    <property type="entry name" value="Cyt_P450_sf"/>
</dbReference>
<keyword evidence="9 12" id="KW-0503">Monooxygenase</keyword>
<dbReference type="InterPro" id="IPR017972">
    <property type="entry name" value="Cyt_P450_CS"/>
</dbReference>
<dbReference type="EMBL" id="MF363004">
    <property type="protein sequence ID" value="ASW21048.1"/>
    <property type="molecule type" value="mRNA"/>
</dbReference>
<organism evidence="13">
    <name type="scientific">Scutellaria baicalensis</name>
    <name type="common">Baical skullcap</name>
    <dbReference type="NCBI Taxonomy" id="65409"/>
    <lineage>
        <taxon>Eukaryota</taxon>
        <taxon>Viridiplantae</taxon>
        <taxon>Streptophyta</taxon>
        <taxon>Embryophyta</taxon>
        <taxon>Tracheophyta</taxon>
        <taxon>Spermatophyta</taxon>
        <taxon>Magnoliopsida</taxon>
        <taxon>eudicotyledons</taxon>
        <taxon>Gunneridae</taxon>
        <taxon>Pentapetalae</taxon>
        <taxon>asterids</taxon>
        <taxon>lamiids</taxon>
        <taxon>Lamiales</taxon>
        <taxon>Lamiaceae</taxon>
        <taxon>Scutellarioideae</taxon>
        <taxon>Scutellaria</taxon>
    </lineage>
</organism>
<dbReference type="PANTHER" id="PTHR47955">
    <property type="entry name" value="CYTOCHROME P450 FAMILY 71 PROTEIN"/>
    <property type="match status" value="1"/>
</dbReference>
<dbReference type="GO" id="GO:0016705">
    <property type="term" value="F:oxidoreductase activity, acting on paired donors, with incorporation or reduction of molecular oxygen"/>
    <property type="evidence" value="ECO:0007669"/>
    <property type="project" value="InterPro"/>
</dbReference>
<dbReference type="PRINTS" id="PR00463">
    <property type="entry name" value="EP450I"/>
</dbReference>
<evidence type="ECO:0000256" key="9">
    <source>
        <dbReference type="ARBA" id="ARBA00023033"/>
    </source>
</evidence>
<dbReference type="GO" id="GO:0005506">
    <property type="term" value="F:iron ion binding"/>
    <property type="evidence" value="ECO:0007669"/>
    <property type="project" value="InterPro"/>
</dbReference>
<dbReference type="GO" id="GO:0016020">
    <property type="term" value="C:membrane"/>
    <property type="evidence" value="ECO:0007669"/>
    <property type="project" value="UniProtKB-SubCell"/>
</dbReference>
<dbReference type="CDD" id="cd11072">
    <property type="entry name" value="CYP71-like"/>
    <property type="match status" value="1"/>
</dbReference>
<evidence type="ECO:0000256" key="4">
    <source>
        <dbReference type="ARBA" id="ARBA00022692"/>
    </source>
</evidence>
<keyword evidence="10" id="KW-0472">Membrane</keyword>
<dbReference type="GO" id="GO:0020037">
    <property type="term" value="F:heme binding"/>
    <property type="evidence" value="ECO:0007669"/>
    <property type="project" value="InterPro"/>
</dbReference>
<keyword evidence="4" id="KW-0812">Transmembrane</keyword>
<dbReference type="PRINTS" id="PR00385">
    <property type="entry name" value="P450"/>
</dbReference>
<evidence type="ECO:0000256" key="2">
    <source>
        <dbReference type="ARBA" id="ARBA00010617"/>
    </source>
</evidence>
<keyword evidence="6" id="KW-1133">Transmembrane helix</keyword>
<dbReference type="AlphaFoldDB" id="A0A286RS63"/>
<feature type="binding site" description="axial binding residue" evidence="11">
    <location>
        <position position="440"/>
    </location>
    <ligand>
        <name>heme</name>
        <dbReference type="ChEBI" id="CHEBI:30413"/>
    </ligand>
    <ligandPart>
        <name>Fe</name>
        <dbReference type="ChEBI" id="CHEBI:18248"/>
    </ligandPart>
</feature>
<dbReference type="Pfam" id="PF00067">
    <property type="entry name" value="p450"/>
    <property type="match status" value="1"/>
</dbReference>
<reference evidence="13" key="1">
    <citation type="journal article" date="2017" name="Mol. Plant">
        <title>Two CYP82D enzymes function as flavone hydroxylases in the biosynthesis of root-specific 4'-deoxyflavones in Scutellaria baicelensis.</title>
        <authorList>
            <person name="Zhao Q."/>
            <person name="Cui M.Y."/>
            <person name="Levsh O."/>
            <person name="Yang D."/>
            <person name="Liu J."/>
            <person name="Li J."/>
            <person name="Hill L."/>
            <person name="Yang L."/>
            <person name="Hu Y."/>
            <person name="Weng J.K."/>
            <person name="Chen X.Y."/>
            <person name="Martin C."/>
        </authorList>
    </citation>
    <scope>NUCLEOTIDE SEQUENCE</scope>
</reference>
<dbReference type="PANTHER" id="PTHR47955:SF8">
    <property type="entry name" value="CYTOCHROME P450 71D11-LIKE"/>
    <property type="match status" value="1"/>
</dbReference>
<geneLocation type="plastid" evidence="13"/>